<name>A0A4P9YTI7_9FUNG</name>
<dbReference type="SUPFAM" id="SSF81383">
    <property type="entry name" value="F-box domain"/>
    <property type="match status" value="1"/>
</dbReference>
<protein>
    <recommendedName>
        <fullName evidence="2">F-box domain-containing protein</fullName>
    </recommendedName>
</protein>
<feature type="compositionally biased region" description="Basic and acidic residues" evidence="1">
    <location>
        <begin position="417"/>
        <end position="428"/>
    </location>
</feature>
<feature type="domain" description="F-box" evidence="2">
    <location>
        <begin position="12"/>
        <end position="60"/>
    </location>
</feature>
<dbReference type="OrthoDB" id="10507585at2759"/>
<evidence type="ECO:0000313" key="3">
    <source>
        <dbReference type="EMBL" id="RKP23038.1"/>
    </source>
</evidence>
<dbReference type="PROSITE" id="PS50181">
    <property type="entry name" value="FBOX"/>
    <property type="match status" value="1"/>
</dbReference>
<feature type="compositionally biased region" description="Acidic residues" evidence="1">
    <location>
        <begin position="429"/>
        <end position="443"/>
    </location>
</feature>
<dbReference type="InterPro" id="IPR036047">
    <property type="entry name" value="F-box-like_dom_sf"/>
</dbReference>
<sequence>MISRIPDTSRTNARLAVLPDLVIEHILQHIDSLHGALRFTAACRTVRMLSLRAASHWQRRYRERFGHASDEDGWIRWQRMRPCFFDDAKNAAPPCWYSLLCRRGILERQWRKGRWRPGGVRVRRPSATGQPANGDTPSSDLQLAGSDGRFLLLADPIRGRLLLVEPESSTRMVELCRPSSVAAREWPAKLESVAFSAYWVAASIADAHSIFIWSLQHGRVIEQRSSPWQGASALASLDGWLLVQPAEQVAGKEHTSAQAVVYRIGHEEEACPVYAHWTLPDVPDGTGRPQFCLLPGSGQRRGPVELSAYCSIGATVYWAHLRADPFPDDGFPSTALSDGVRADVVKEGRFHVSTPLAGDIACWPVGTKDEQRMLLLDSYGDEVGQRYFFIRIRSMRNGHPARERTNASAEEIADQASRIHDGPHYHDDDNNDDDDDDDDDDGVTGERSLEIERPTWIAVHSLASGSVVWERTMRSECRHRLLPLPTSRAILCTFDRGALLLDMDDGDIMRVFRTSGGRLALHPVQVVGSLCVVWAEDGRSVFCVDIRRKHVSRRALPSHWPAPGKLAVQASCADDSSHRRQLAVGTSFLAMVHGDAARWILFSQLEQG</sequence>
<feature type="region of interest" description="Disordered" evidence="1">
    <location>
        <begin position="416"/>
        <end position="447"/>
    </location>
</feature>
<gene>
    <name evidence="3" type="ORF">SYNPS1DRAFT_31268</name>
</gene>
<keyword evidence="4" id="KW-1185">Reference proteome</keyword>
<dbReference type="EMBL" id="KZ991373">
    <property type="protein sequence ID" value="RKP23038.1"/>
    <property type="molecule type" value="Genomic_DNA"/>
</dbReference>
<dbReference type="Proteomes" id="UP000278143">
    <property type="component" value="Unassembled WGS sequence"/>
</dbReference>
<evidence type="ECO:0000313" key="4">
    <source>
        <dbReference type="Proteomes" id="UP000278143"/>
    </source>
</evidence>
<proteinExistence type="predicted"/>
<evidence type="ECO:0000256" key="1">
    <source>
        <dbReference type="SAM" id="MobiDB-lite"/>
    </source>
</evidence>
<feature type="region of interest" description="Disordered" evidence="1">
    <location>
        <begin position="117"/>
        <end position="139"/>
    </location>
</feature>
<accession>A0A4P9YTI7</accession>
<evidence type="ECO:0000259" key="2">
    <source>
        <dbReference type="PROSITE" id="PS50181"/>
    </source>
</evidence>
<organism evidence="3 4">
    <name type="scientific">Syncephalis pseudoplumigaleata</name>
    <dbReference type="NCBI Taxonomy" id="1712513"/>
    <lineage>
        <taxon>Eukaryota</taxon>
        <taxon>Fungi</taxon>
        <taxon>Fungi incertae sedis</taxon>
        <taxon>Zoopagomycota</taxon>
        <taxon>Zoopagomycotina</taxon>
        <taxon>Zoopagomycetes</taxon>
        <taxon>Zoopagales</taxon>
        <taxon>Piptocephalidaceae</taxon>
        <taxon>Syncephalis</taxon>
    </lineage>
</organism>
<reference evidence="4" key="1">
    <citation type="journal article" date="2018" name="Nat. Microbiol.">
        <title>Leveraging single-cell genomics to expand the fungal tree of life.</title>
        <authorList>
            <person name="Ahrendt S.R."/>
            <person name="Quandt C.A."/>
            <person name="Ciobanu D."/>
            <person name="Clum A."/>
            <person name="Salamov A."/>
            <person name="Andreopoulos B."/>
            <person name="Cheng J.F."/>
            <person name="Woyke T."/>
            <person name="Pelin A."/>
            <person name="Henrissat B."/>
            <person name="Reynolds N.K."/>
            <person name="Benny G.L."/>
            <person name="Smith M.E."/>
            <person name="James T.Y."/>
            <person name="Grigoriev I.V."/>
        </authorList>
    </citation>
    <scope>NUCLEOTIDE SEQUENCE [LARGE SCALE GENOMIC DNA]</scope>
    <source>
        <strain evidence="4">Benny S71-1</strain>
    </source>
</reference>
<dbReference type="AlphaFoldDB" id="A0A4P9YTI7"/>
<feature type="compositionally biased region" description="Polar residues" evidence="1">
    <location>
        <begin position="127"/>
        <end position="139"/>
    </location>
</feature>
<dbReference type="InterPro" id="IPR001810">
    <property type="entry name" value="F-box_dom"/>
</dbReference>